<gene>
    <name evidence="2" type="ORF">FNH04_01855</name>
</gene>
<evidence type="ECO:0000313" key="2">
    <source>
        <dbReference type="EMBL" id="MPY38743.1"/>
    </source>
</evidence>
<dbReference type="SUPFAM" id="SSF51182">
    <property type="entry name" value="RmlC-like cupins"/>
    <property type="match status" value="1"/>
</dbReference>
<keyword evidence="3" id="KW-1185">Reference proteome</keyword>
<dbReference type="InterPro" id="IPR014710">
    <property type="entry name" value="RmlC-like_jellyroll"/>
</dbReference>
<name>A0A5N8VU17_9ACTN</name>
<dbReference type="Proteomes" id="UP000326979">
    <property type="component" value="Unassembled WGS sequence"/>
</dbReference>
<sequence>MARRVGAGLTFSGPPIRQPVAMGGPMVMNTQAEIQQALRDFQTGEFGTIPRQARMRYR</sequence>
<reference evidence="2 3" key="1">
    <citation type="submission" date="2019-07" db="EMBL/GenBank/DDBJ databases">
        <title>New species of Amycolatopsis and Streptomyces.</title>
        <authorList>
            <person name="Duangmal K."/>
            <person name="Teo W.F.A."/>
            <person name="Lipun K."/>
        </authorList>
    </citation>
    <scope>NUCLEOTIDE SEQUENCE [LARGE SCALE GENOMIC DNA]</scope>
    <source>
        <strain evidence="2 3">TISTR 2346</strain>
    </source>
</reference>
<proteinExistence type="predicted"/>
<protein>
    <recommendedName>
        <fullName evidence="1">Pirin C-terminal domain-containing protein</fullName>
    </recommendedName>
</protein>
<accession>A0A5N8VU17</accession>
<dbReference type="InterPro" id="IPR011051">
    <property type="entry name" value="RmlC_Cupin_sf"/>
</dbReference>
<evidence type="ECO:0000313" key="3">
    <source>
        <dbReference type="Proteomes" id="UP000326979"/>
    </source>
</evidence>
<dbReference type="AlphaFoldDB" id="A0A5N8VU17"/>
<dbReference type="EMBL" id="VJZE01000005">
    <property type="protein sequence ID" value="MPY38743.1"/>
    <property type="molecule type" value="Genomic_DNA"/>
</dbReference>
<dbReference type="Gene3D" id="2.60.120.10">
    <property type="entry name" value="Jelly Rolls"/>
    <property type="match status" value="1"/>
</dbReference>
<organism evidence="2 3">
    <name type="scientific">Streptomyces phyllanthi</name>
    <dbReference type="NCBI Taxonomy" id="1803180"/>
    <lineage>
        <taxon>Bacteria</taxon>
        <taxon>Bacillati</taxon>
        <taxon>Actinomycetota</taxon>
        <taxon>Actinomycetes</taxon>
        <taxon>Kitasatosporales</taxon>
        <taxon>Streptomycetaceae</taxon>
        <taxon>Streptomyces</taxon>
    </lineage>
</organism>
<evidence type="ECO:0000259" key="1">
    <source>
        <dbReference type="Pfam" id="PF05726"/>
    </source>
</evidence>
<comment type="caution">
    <text evidence="2">The sequence shown here is derived from an EMBL/GenBank/DDBJ whole genome shotgun (WGS) entry which is preliminary data.</text>
</comment>
<dbReference type="Pfam" id="PF05726">
    <property type="entry name" value="Pirin_C"/>
    <property type="match status" value="1"/>
</dbReference>
<dbReference type="OrthoDB" id="321327at2"/>
<feature type="domain" description="Pirin C-terminal" evidence="1">
    <location>
        <begin position="9"/>
        <end position="47"/>
    </location>
</feature>
<dbReference type="InterPro" id="IPR008778">
    <property type="entry name" value="Pirin_C_dom"/>
</dbReference>